<dbReference type="CDD" id="cd00229">
    <property type="entry name" value="SGNH_hydrolase"/>
    <property type="match status" value="1"/>
</dbReference>
<organism evidence="2 3">
    <name type="scientific">Christiangramia aestuarii</name>
    <dbReference type="NCBI Taxonomy" id="1028746"/>
    <lineage>
        <taxon>Bacteria</taxon>
        <taxon>Pseudomonadati</taxon>
        <taxon>Bacteroidota</taxon>
        <taxon>Flavobacteriia</taxon>
        <taxon>Flavobacteriales</taxon>
        <taxon>Flavobacteriaceae</taxon>
        <taxon>Christiangramia</taxon>
    </lineage>
</organism>
<keyword evidence="1" id="KW-0732">Signal</keyword>
<evidence type="ECO:0000313" key="2">
    <source>
        <dbReference type="EMBL" id="MUP41499.1"/>
    </source>
</evidence>
<name>A0A7M3SY18_9FLAO</name>
<dbReference type="GO" id="GO:0016788">
    <property type="term" value="F:hydrolase activity, acting on ester bonds"/>
    <property type="evidence" value="ECO:0007669"/>
    <property type="project" value="UniProtKB-ARBA"/>
</dbReference>
<sequence>MKYFKLCLIFMVLLTSGISYSQDTELKILFIGNSLTYTNDLPKLVEEVAEKQGLTIKTDIVARPEYALLDHWEDGKIQRLISRKNYDLVIIQQGPSSQEFGKRILIEYGGKIKALCEQNDTQLAYLMVWPSRRYYHTFEKLIENHREAAKINKALLIPVGEVWKKHFEASNNFDYYGPDQFHPSKKGSRAAAEVIASEIIEWKKTNKI</sequence>
<dbReference type="AlphaFoldDB" id="A0A7M3SY18"/>
<dbReference type="InterPro" id="IPR036514">
    <property type="entry name" value="SGNH_hydro_sf"/>
</dbReference>
<accession>A0A7M3SY18</accession>
<feature type="chain" id="PRO_5029716244" evidence="1">
    <location>
        <begin position="22"/>
        <end position="208"/>
    </location>
</feature>
<evidence type="ECO:0000313" key="3">
    <source>
        <dbReference type="Proteomes" id="UP000460416"/>
    </source>
</evidence>
<comment type="caution">
    <text evidence="2">The sequence shown here is derived from an EMBL/GenBank/DDBJ whole genome shotgun (WGS) entry which is preliminary data.</text>
</comment>
<dbReference type="Gene3D" id="3.40.50.1110">
    <property type="entry name" value="SGNH hydrolase"/>
    <property type="match status" value="1"/>
</dbReference>
<protein>
    <submittedName>
        <fullName evidence="2">SGNH/GDSL hydrolase family protein</fullName>
    </submittedName>
</protein>
<dbReference type="Proteomes" id="UP000460416">
    <property type="component" value="Unassembled WGS sequence"/>
</dbReference>
<keyword evidence="2" id="KW-0378">Hydrolase</keyword>
<keyword evidence="3" id="KW-1185">Reference proteome</keyword>
<feature type="signal peptide" evidence="1">
    <location>
        <begin position="1"/>
        <end position="21"/>
    </location>
</feature>
<gene>
    <name evidence="2" type="ORF">FLP08_02845</name>
</gene>
<dbReference type="OrthoDB" id="7443339at2"/>
<proteinExistence type="predicted"/>
<evidence type="ECO:0000256" key="1">
    <source>
        <dbReference type="SAM" id="SignalP"/>
    </source>
</evidence>
<dbReference type="EMBL" id="VJVW01000001">
    <property type="protein sequence ID" value="MUP41499.1"/>
    <property type="molecule type" value="Genomic_DNA"/>
</dbReference>
<dbReference type="SUPFAM" id="SSF52266">
    <property type="entry name" value="SGNH hydrolase"/>
    <property type="match status" value="1"/>
</dbReference>
<reference evidence="2 3" key="1">
    <citation type="submission" date="2019-07" db="EMBL/GenBank/DDBJ databases">
        <title>Gramella aestuarii sp. nov., isolated from a tidal flat, and emended description of Gramella echinicola.</title>
        <authorList>
            <person name="Liu L."/>
        </authorList>
    </citation>
    <scope>NUCLEOTIDE SEQUENCE [LARGE SCALE GENOMIC DNA]</scope>
    <source>
        <strain evidence="2 3">BS12</strain>
    </source>
</reference>